<evidence type="ECO:0000313" key="3">
    <source>
        <dbReference type="Proteomes" id="UP001597545"/>
    </source>
</evidence>
<comment type="caution">
    <text evidence="2">The sequence shown here is derived from an EMBL/GenBank/DDBJ whole genome shotgun (WGS) entry which is preliminary data.</text>
</comment>
<dbReference type="Proteomes" id="UP001597545">
    <property type="component" value="Unassembled WGS sequence"/>
</dbReference>
<evidence type="ECO:0000256" key="1">
    <source>
        <dbReference type="SAM" id="MobiDB-lite"/>
    </source>
</evidence>
<organism evidence="2 3">
    <name type="scientific">Sphingobacterium suaedae</name>
    <dbReference type="NCBI Taxonomy" id="1686402"/>
    <lineage>
        <taxon>Bacteria</taxon>
        <taxon>Pseudomonadati</taxon>
        <taxon>Bacteroidota</taxon>
        <taxon>Sphingobacteriia</taxon>
        <taxon>Sphingobacteriales</taxon>
        <taxon>Sphingobacteriaceae</taxon>
        <taxon>Sphingobacterium</taxon>
    </lineage>
</organism>
<keyword evidence="3" id="KW-1185">Reference proteome</keyword>
<name>A0ABW5KHE8_9SPHI</name>
<feature type="region of interest" description="Disordered" evidence="1">
    <location>
        <begin position="1"/>
        <end position="20"/>
    </location>
</feature>
<reference evidence="3" key="1">
    <citation type="journal article" date="2019" name="Int. J. Syst. Evol. Microbiol.">
        <title>The Global Catalogue of Microorganisms (GCM) 10K type strain sequencing project: providing services to taxonomists for standard genome sequencing and annotation.</title>
        <authorList>
            <consortium name="The Broad Institute Genomics Platform"/>
            <consortium name="The Broad Institute Genome Sequencing Center for Infectious Disease"/>
            <person name="Wu L."/>
            <person name="Ma J."/>
        </authorList>
    </citation>
    <scope>NUCLEOTIDE SEQUENCE [LARGE SCALE GENOMIC DNA]</scope>
    <source>
        <strain evidence="3">KCTC 42662</strain>
    </source>
</reference>
<gene>
    <name evidence="2" type="ORF">ACFSR5_08385</name>
</gene>
<sequence>MGKTNHKGIPVKSSTYPEDWNPSSMSSYNKFMTHVVLQNLMNEGRLENMPAIYIDVRTSKPEPIGLIIRKLLSNCDEFQMIGLLNQASEIINGGGKC</sequence>
<protein>
    <submittedName>
        <fullName evidence="2">Uncharacterized protein</fullName>
    </submittedName>
</protein>
<dbReference type="RefSeq" id="WP_380902626.1">
    <property type="nucleotide sequence ID" value="NZ_JBHUEG010000007.1"/>
</dbReference>
<dbReference type="EMBL" id="JBHULR010000003">
    <property type="protein sequence ID" value="MFD2547659.1"/>
    <property type="molecule type" value="Genomic_DNA"/>
</dbReference>
<accession>A0ABW5KHE8</accession>
<evidence type="ECO:0000313" key="2">
    <source>
        <dbReference type="EMBL" id="MFD2547659.1"/>
    </source>
</evidence>
<proteinExistence type="predicted"/>